<name>A0A7J7KBJ3_BUGNE</name>
<dbReference type="PRINTS" id="PR00465">
    <property type="entry name" value="EP450IV"/>
</dbReference>
<dbReference type="GO" id="GO:0005506">
    <property type="term" value="F:iron ion binding"/>
    <property type="evidence" value="ECO:0007669"/>
    <property type="project" value="InterPro"/>
</dbReference>
<evidence type="ECO:0000256" key="5">
    <source>
        <dbReference type="ARBA" id="ARBA00023004"/>
    </source>
</evidence>
<dbReference type="SUPFAM" id="SSF48264">
    <property type="entry name" value="Cytochrome P450"/>
    <property type="match status" value="1"/>
</dbReference>
<gene>
    <name evidence="9" type="ORF">EB796_006386</name>
</gene>
<reference evidence="9" key="1">
    <citation type="submission" date="2020-06" db="EMBL/GenBank/DDBJ databases">
        <title>Draft genome of Bugula neritina, a colonial animal packing powerful symbionts and potential medicines.</title>
        <authorList>
            <person name="Rayko M."/>
        </authorList>
    </citation>
    <scope>NUCLEOTIDE SEQUENCE [LARGE SCALE GENOMIC DNA]</scope>
    <source>
        <strain evidence="9">Kwan_BN1</strain>
    </source>
</reference>
<comment type="caution">
    <text evidence="9">The sequence shown here is derived from an EMBL/GenBank/DDBJ whole genome shotgun (WGS) entry which is preliminary data.</text>
</comment>
<dbReference type="EMBL" id="VXIV02000897">
    <property type="protein sequence ID" value="KAF6035304.1"/>
    <property type="molecule type" value="Genomic_DNA"/>
</dbReference>
<keyword evidence="3 7" id="KW-0479">Metal-binding</keyword>
<comment type="subcellular location">
    <subcellularLocation>
        <location evidence="1">Endoplasmic reticulum membrane</location>
    </subcellularLocation>
</comment>
<dbReference type="InterPro" id="IPR050196">
    <property type="entry name" value="Cytochrome_P450_Monoox"/>
</dbReference>
<evidence type="ECO:0000256" key="7">
    <source>
        <dbReference type="PIRSR" id="PIRSR602403-1"/>
    </source>
</evidence>
<keyword evidence="10" id="KW-1185">Reference proteome</keyword>
<dbReference type="InterPro" id="IPR017972">
    <property type="entry name" value="Cyt_P450_CS"/>
</dbReference>
<protein>
    <submittedName>
        <fullName evidence="9">CYP4V2</fullName>
    </submittedName>
</protein>
<accession>A0A7J7KBJ3</accession>
<dbReference type="OrthoDB" id="1470350at2759"/>
<dbReference type="GO" id="GO:0004497">
    <property type="term" value="F:monooxygenase activity"/>
    <property type="evidence" value="ECO:0007669"/>
    <property type="project" value="UniProtKB-KW"/>
</dbReference>
<evidence type="ECO:0000256" key="1">
    <source>
        <dbReference type="ARBA" id="ARBA00004586"/>
    </source>
</evidence>
<evidence type="ECO:0000313" key="10">
    <source>
        <dbReference type="Proteomes" id="UP000593567"/>
    </source>
</evidence>
<proteinExistence type="inferred from homology"/>
<keyword evidence="4" id="KW-0256">Endoplasmic reticulum</keyword>
<keyword evidence="8" id="KW-0560">Oxidoreductase</keyword>
<dbReference type="PROSITE" id="PS00086">
    <property type="entry name" value="CYTOCHROME_P450"/>
    <property type="match status" value="1"/>
</dbReference>
<keyword evidence="7 8" id="KW-0349">Heme</keyword>
<dbReference type="AlphaFoldDB" id="A0A7J7KBJ3"/>
<dbReference type="Proteomes" id="UP000593567">
    <property type="component" value="Unassembled WGS sequence"/>
</dbReference>
<evidence type="ECO:0000256" key="6">
    <source>
        <dbReference type="ARBA" id="ARBA00023136"/>
    </source>
</evidence>
<dbReference type="GO" id="GO:0020037">
    <property type="term" value="F:heme binding"/>
    <property type="evidence" value="ECO:0007669"/>
    <property type="project" value="InterPro"/>
</dbReference>
<comment type="similarity">
    <text evidence="2 8">Belongs to the cytochrome P450 family.</text>
</comment>
<organism evidence="9 10">
    <name type="scientific">Bugula neritina</name>
    <name type="common">Brown bryozoan</name>
    <name type="synonym">Sertularia neritina</name>
    <dbReference type="NCBI Taxonomy" id="10212"/>
    <lineage>
        <taxon>Eukaryota</taxon>
        <taxon>Metazoa</taxon>
        <taxon>Spiralia</taxon>
        <taxon>Lophotrochozoa</taxon>
        <taxon>Bryozoa</taxon>
        <taxon>Gymnolaemata</taxon>
        <taxon>Cheilostomatida</taxon>
        <taxon>Flustrina</taxon>
        <taxon>Buguloidea</taxon>
        <taxon>Bugulidae</taxon>
        <taxon>Bugula</taxon>
    </lineage>
</organism>
<keyword evidence="5 7" id="KW-0408">Iron</keyword>
<dbReference type="GO" id="GO:0005789">
    <property type="term" value="C:endoplasmic reticulum membrane"/>
    <property type="evidence" value="ECO:0007669"/>
    <property type="project" value="UniProtKB-SubCell"/>
</dbReference>
<evidence type="ECO:0000313" key="9">
    <source>
        <dbReference type="EMBL" id="KAF6035304.1"/>
    </source>
</evidence>
<keyword evidence="6" id="KW-0472">Membrane</keyword>
<sequence>MRLLPPVPFVGRELEEDTAFGEYVVPKGTEVGMLIAALHQDPEQFPDPEKFNPNRFDQLNSELSQQSSVEENSNVRRDPFAYIPFSAGPRNCIGQKFALMELMIVVGTLLLNFNIESTQTREELGLRPALTFHPAKGIHVKLTNRH</sequence>
<dbReference type="Pfam" id="PF00067">
    <property type="entry name" value="p450"/>
    <property type="match status" value="1"/>
</dbReference>
<dbReference type="GO" id="GO:0016705">
    <property type="term" value="F:oxidoreductase activity, acting on paired donors, with incorporation or reduction of molecular oxygen"/>
    <property type="evidence" value="ECO:0007669"/>
    <property type="project" value="InterPro"/>
</dbReference>
<dbReference type="PANTHER" id="PTHR24291">
    <property type="entry name" value="CYTOCHROME P450 FAMILY 4"/>
    <property type="match status" value="1"/>
</dbReference>
<dbReference type="InterPro" id="IPR002403">
    <property type="entry name" value="Cyt_P450_E_grp-IV"/>
</dbReference>
<evidence type="ECO:0000256" key="8">
    <source>
        <dbReference type="RuleBase" id="RU000461"/>
    </source>
</evidence>
<evidence type="ECO:0000256" key="4">
    <source>
        <dbReference type="ARBA" id="ARBA00022824"/>
    </source>
</evidence>
<dbReference type="PANTHER" id="PTHR24291:SF189">
    <property type="entry name" value="CYTOCHROME P450 4C3-RELATED"/>
    <property type="match status" value="1"/>
</dbReference>
<dbReference type="InterPro" id="IPR001128">
    <property type="entry name" value="Cyt_P450"/>
</dbReference>
<feature type="binding site" description="axial binding residue" evidence="7">
    <location>
        <position position="92"/>
    </location>
    <ligand>
        <name>heme</name>
        <dbReference type="ChEBI" id="CHEBI:30413"/>
    </ligand>
    <ligandPart>
        <name>Fe</name>
        <dbReference type="ChEBI" id="CHEBI:18248"/>
    </ligandPart>
</feature>
<comment type="cofactor">
    <cofactor evidence="7">
        <name>heme</name>
        <dbReference type="ChEBI" id="CHEBI:30413"/>
    </cofactor>
</comment>
<keyword evidence="8" id="KW-0503">Monooxygenase</keyword>
<dbReference type="InterPro" id="IPR036396">
    <property type="entry name" value="Cyt_P450_sf"/>
</dbReference>
<evidence type="ECO:0000256" key="3">
    <source>
        <dbReference type="ARBA" id="ARBA00022723"/>
    </source>
</evidence>
<evidence type="ECO:0000256" key="2">
    <source>
        <dbReference type="ARBA" id="ARBA00010617"/>
    </source>
</evidence>
<dbReference type="Gene3D" id="1.10.630.10">
    <property type="entry name" value="Cytochrome P450"/>
    <property type="match status" value="1"/>
</dbReference>